<dbReference type="WBParaSite" id="RSKR_0000691100.1">
    <property type="protein sequence ID" value="RSKR_0000691100.1"/>
    <property type="gene ID" value="RSKR_0000691100"/>
</dbReference>
<dbReference type="Proteomes" id="UP000095286">
    <property type="component" value="Unplaced"/>
</dbReference>
<organism evidence="1 2">
    <name type="scientific">Rhabditophanes sp. KR3021</name>
    <dbReference type="NCBI Taxonomy" id="114890"/>
    <lineage>
        <taxon>Eukaryota</taxon>
        <taxon>Metazoa</taxon>
        <taxon>Ecdysozoa</taxon>
        <taxon>Nematoda</taxon>
        <taxon>Chromadorea</taxon>
        <taxon>Rhabditida</taxon>
        <taxon>Tylenchina</taxon>
        <taxon>Panagrolaimomorpha</taxon>
        <taxon>Strongyloidoidea</taxon>
        <taxon>Alloionematidae</taxon>
        <taxon>Rhabditophanes</taxon>
    </lineage>
</organism>
<accession>A0AC35U411</accession>
<name>A0AC35U411_9BILA</name>
<sequence length="280" mass="33215">MLQKNAGEVASYESEIEHNPLPPFINFNADYRVAPNNKLVYCMITKNMCTIFGEVSCLLFNPETYLEKNISVTSVMYDDRTCQTAPAVLNNHSKLRKYLGGDEKNYKYYTVVREPIDRFLSAYTDKCFRERELLGRYEQCYGCGYDMECFIDETYKRALMYAAGTRPTPVNMEDYHFLPQNWKCFFGLEMEKYTFFDYTDKLKMYDKLDAFYKASGVGMKVREKIQRDLRTSFTLHKTSNSEARKIFENQLRNNRKLMAKLINLYYYDFIYFNYSVPILD</sequence>
<proteinExistence type="predicted"/>
<evidence type="ECO:0000313" key="2">
    <source>
        <dbReference type="WBParaSite" id="RSKR_0000691100.1"/>
    </source>
</evidence>
<evidence type="ECO:0000313" key="1">
    <source>
        <dbReference type="Proteomes" id="UP000095286"/>
    </source>
</evidence>
<protein>
    <submittedName>
        <fullName evidence="2">Sulfotransfer_1 domain-containing protein</fullName>
    </submittedName>
</protein>
<reference evidence="2" key="1">
    <citation type="submission" date="2016-11" db="UniProtKB">
        <authorList>
            <consortium name="WormBaseParasite"/>
        </authorList>
    </citation>
    <scope>IDENTIFICATION</scope>
    <source>
        <strain evidence="2">KR3021</strain>
    </source>
</reference>